<accession>A0A2G8JHL7</accession>
<organism evidence="2 3">
    <name type="scientific">Stichopus japonicus</name>
    <name type="common">Sea cucumber</name>
    <dbReference type="NCBI Taxonomy" id="307972"/>
    <lineage>
        <taxon>Eukaryota</taxon>
        <taxon>Metazoa</taxon>
        <taxon>Echinodermata</taxon>
        <taxon>Eleutherozoa</taxon>
        <taxon>Echinozoa</taxon>
        <taxon>Holothuroidea</taxon>
        <taxon>Aspidochirotacea</taxon>
        <taxon>Aspidochirotida</taxon>
        <taxon>Stichopodidae</taxon>
        <taxon>Apostichopus</taxon>
    </lineage>
</organism>
<evidence type="ECO:0000313" key="3">
    <source>
        <dbReference type="Proteomes" id="UP000230750"/>
    </source>
</evidence>
<name>A0A2G8JHL7_STIJA</name>
<protein>
    <submittedName>
        <fullName evidence="2">Uncharacterized protein</fullName>
    </submittedName>
</protein>
<proteinExistence type="predicted"/>
<comment type="caution">
    <text evidence="2">The sequence shown here is derived from an EMBL/GenBank/DDBJ whole genome shotgun (WGS) entry which is preliminary data.</text>
</comment>
<evidence type="ECO:0000313" key="2">
    <source>
        <dbReference type="EMBL" id="PIK35237.1"/>
    </source>
</evidence>
<feature type="region of interest" description="Disordered" evidence="1">
    <location>
        <begin position="233"/>
        <end position="254"/>
    </location>
</feature>
<keyword evidence="3" id="KW-1185">Reference proteome</keyword>
<feature type="compositionally biased region" description="Polar residues" evidence="1">
    <location>
        <begin position="155"/>
        <end position="165"/>
    </location>
</feature>
<evidence type="ECO:0000256" key="1">
    <source>
        <dbReference type="SAM" id="MobiDB-lite"/>
    </source>
</evidence>
<dbReference type="Proteomes" id="UP000230750">
    <property type="component" value="Unassembled WGS sequence"/>
</dbReference>
<feature type="region of interest" description="Disordered" evidence="1">
    <location>
        <begin position="132"/>
        <end position="185"/>
    </location>
</feature>
<reference evidence="2 3" key="1">
    <citation type="journal article" date="2017" name="PLoS Biol.">
        <title>The sea cucumber genome provides insights into morphological evolution and visceral regeneration.</title>
        <authorList>
            <person name="Zhang X."/>
            <person name="Sun L."/>
            <person name="Yuan J."/>
            <person name="Sun Y."/>
            <person name="Gao Y."/>
            <person name="Zhang L."/>
            <person name="Li S."/>
            <person name="Dai H."/>
            <person name="Hamel J.F."/>
            <person name="Liu C."/>
            <person name="Yu Y."/>
            <person name="Liu S."/>
            <person name="Lin W."/>
            <person name="Guo K."/>
            <person name="Jin S."/>
            <person name="Xu P."/>
            <person name="Storey K.B."/>
            <person name="Huan P."/>
            <person name="Zhang T."/>
            <person name="Zhou Y."/>
            <person name="Zhang J."/>
            <person name="Lin C."/>
            <person name="Li X."/>
            <person name="Xing L."/>
            <person name="Huo D."/>
            <person name="Sun M."/>
            <person name="Wang L."/>
            <person name="Mercier A."/>
            <person name="Li F."/>
            <person name="Yang H."/>
            <person name="Xiang J."/>
        </authorList>
    </citation>
    <scope>NUCLEOTIDE SEQUENCE [LARGE SCALE GENOMIC DNA]</scope>
    <source>
        <strain evidence="2">Shaxun</strain>
        <tissue evidence="2">Muscle</tissue>
    </source>
</reference>
<gene>
    <name evidence="2" type="ORF">BSL78_27934</name>
</gene>
<feature type="region of interest" description="Disordered" evidence="1">
    <location>
        <begin position="72"/>
        <end position="95"/>
    </location>
</feature>
<sequence>MGQINVEVKVMKLPGIQTRPLSATHHHRGTTDDALQYDSRSRDMKWAEKFAKALEASELITIPNRELDVVLSDAPDEEPEADTPPKQVKRNRKKQEITRGVKDLCLDKIIFDKTKSHVNNAAQVILEEFMTRQSGEDDEADKSQTSESLARRGRSGNSMENTAENSSEEAPMHRGNMKETSANRKSAIVVRPESCQMDENLVLETSCIEESARICGLKEPDEGPGVLKISNVGQAHHESPLRPENICRASANEE</sequence>
<dbReference type="AlphaFoldDB" id="A0A2G8JHL7"/>
<dbReference type="EMBL" id="MRZV01001951">
    <property type="protein sequence ID" value="PIK35237.1"/>
    <property type="molecule type" value="Genomic_DNA"/>
</dbReference>